<keyword evidence="6" id="KW-1185">Reference proteome</keyword>
<protein>
    <submittedName>
        <fullName evidence="5">Glycosyltransferase involved in cell wall biosynthesis</fullName>
    </submittedName>
</protein>
<dbReference type="SUPFAM" id="SSF53448">
    <property type="entry name" value="Nucleotide-diphospho-sugar transferases"/>
    <property type="match status" value="1"/>
</dbReference>
<sequence>MSMPLVSIIVPIYNVEKYIERCIKSILMQTYSNLEIILVNDGSPDNCGNIAEDFKNRDKRIKVLHKENGGLSDARNHGMLHATGLYTMFVDSDDWIEVNMVSDLVNTIVLFKADVVQSAFYYAYDSYLLADTRYYDLDDQPTMLNKQELMYELVVNERVKNFAWGKLYKTILIQDIPFKKGVLYEDVFWAHHIMHKVETFILLHTPLYNYYQREDSIVGNYSLKNLDFIRGLKERHSFIERNYQILTNESLKSLAKAILIQYNLILFNNKKINGMQIRRKMRNYLLNNYSEIKMAFSDCPTLQFQLQLFKFHPFLPVLYLGIKKSLRFLKFKKPLNDGLVKIYITPKNNKRGVQY</sequence>
<evidence type="ECO:0000256" key="3">
    <source>
        <dbReference type="ARBA" id="ARBA00022679"/>
    </source>
</evidence>
<dbReference type="Proteomes" id="UP000255326">
    <property type="component" value="Unassembled WGS sequence"/>
</dbReference>
<dbReference type="CDD" id="cd00761">
    <property type="entry name" value="Glyco_tranf_GTA_type"/>
    <property type="match status" value="1"/>
</dbReference>
<keyword evidence="3 5" id="KW-0808">Transferase</keyword>
<dbReference type="InterPro" id="IPR029044">
    <property type="entry name" value="Nucleotide-diphossugar_trans"/>
</dbReference>
<dbReference type="PANTHER" id="PTHR22916:SF51">
    <property type="entry name" value="GLYCOSYLTRANSFERASE EPSH-RELATED"/>
    <property type="match status" value="1"/>
</dbReference>
<dbReference type="InterPro" id="IPR001173">
    <property type="entry name" value="Glyco_trans_2-like"/>
</dbReference>
<dbReference type="PANTHER" id="PTHR22916">
    <property type="entry name" value="GLYCOSYLTRANSFERASE"/>
    <property type="match status" value="1"/>
</dbReference>
<keyword evidence="2" id="KW-0328">Glycosyltransferase</keyword>
<dbReference type="GO" id="GO:0016757">
    <property type="term" value="F:glycosyltransferase activity"/>
    <property type="evidence" value="ECO:0007669"/>
    <property type="project" value="UniProtKB-KW"/>
</dbReference>
<evidence type="ECO:0000259" key="4">
    <source>
        <dbReference type="Pfam" id="PF00535"/>
    </source>
</evidence>
<evidence type="ECO:0000313" key="6">
    <source>
        <dbReference type="Proteomes" id="UP000255326"/>
    </source>
</evidence>
<comment type="similarity">
    <text evidence="1">Belongs to the glycosyltransferase 2 family.</text>
</comment>
<organism evidence="5 6">
    <name type="scientific">Falsibacillus pallidus</name>
    <dbReference type="NCBI Taxonomy" id="493781"/>
    <lineage>
        <taxon>Bacteria</taxon>
        <taxon>Bacillati</taxon>
        <taxon>Bacillota</taxon>
        <taxon>Bacilli</taxon>
        <taxon>Bacillales</taxon>
        <taxon>Bacillaceae</taxon>
        <taxon>Falsibacillus</taxon>
    </lineage>
</organism>
<comment type="caution">
    <text evidence="5">The sequence shown here is derived from an EMBL/GenBank/DDBJ whole genome shotgun (WGS) entry which is preliminary data.</text>
</comment>
<dbReference type="EMBL" id="QQAY01000002">
    <property type="protein sequence ID" value="RDI45718.1"/>
    <property type="molecule type" value="Genomic_DNA"/>
</dbReference>
<reference evidence="5 6" key="1">
    <citation type="submission" date="2018-07" db="EMBL/GenBank/DDBJ databases">
        <title>Genomic Encyclopedia of Type Strains, Phase IV (KMG-IV): sequencing the most valuable type-strain genomes for metagenomic binning, comparative biology and taxonomic classification.</title>
        <authorList>
            <person name="Goeker M."/>
        </authorList>
    </citation>
    <scope>NUCLEOTIDE SEQUENCE [LARGE SCALE GENOMIC DNA]</scope>
    <source>
        <strain evidence="5 6">DSM 25281</strain>
    </source>
</reference>
<dbReference type="Pfam" id="PF00535">
    <property type="entry name" value="Glycos_transf_2"/>
    <property type="match status" value="1"/>
</dbReference>
<feature type="domain" description="Glycosyltransferase 2-like" evidence="4">
    <location>
        <begin position="7"/>
        <end position="126"/>
    </location>
</feature>
<proteinExistence type="inferred from homology"/>
<evidence type="ECO:0000256" key="1">
    <source>
        <dbReference type="ARBA" id="ARBA00006739"/>
    </source>
</evidence>
<accession>A0A370GPQ4</accession>
<dbReference type="Gene3D" id="3.90.550.10">
    <property type="entry name" value="Spore Coat Polysaccharide Biosynthesis Protein SpsA, Chain A"/>
    <property type="match status" value="1"/>
</dbReference>
<dbReference type="RefSeq" id="WP_211318522.1">
    <property type="nucleotide sequence ID" value="NZ_QQAY01000002.1"/>
</dbReference>
<gene>
    <name evidence="5" type="ORF">DFR59_102351</name>
</gene>
<evidence type="ECO:0000313" key="5">
    <source>
        <dbReference type="EMBL" id="RDI45718.1"/>
    </source>
</evidence>
<name>A0A370GPQ4_9BACI</name>
<evidence type="ECO:0000256" key="2">
    <source>
        <dbReference type="ARBA" id="ARBA00022676"/>
    </source>
</evidence>
<dbReference type="AlphaFoldDB" id="A0A370GPQ4"/>